<proteinExistence type="predicted"/>
<evidence type="ECO:0000256" key="16">
    <source>
        <dbReference type="ARBA" id="ARBA00038995"/>
    </source>
</evidence>
<dbReference type="PANTHER" id="PTHR24278">
    <property type="entry name" value="COAGULATION FACTOR"/>
    <property type="match status" value="1"/>
</dbReference>
<evidence type="ECO:0000256" key="11">
    <source>
        <dbReference type="ARBA" id="ARBA00023084"/>
    </source>
</evidence>
<dbReference type="PROSITE" id="PS50240">
    <property type="entry name" value="TRYPSIN_DOM"/>
    <property type="match status" value="1"/>
</dbReference>
<keyword evidence="7 21" id="KW-0378">Hydrolase</keyword>
<evidence type="ECO:0000256" key="7">
    <source>
        <dbReference type="ARBA" id="ARBA00022801"/>
    </source>
</evidence>
<dbReference type="SUPFAM" id="SSF50494">
    <property type="entry name" value="Trypsin-like serine proteases"/>
    <property type="match status" value="1"/>
</dbReference>
<evidence type="ECO:0000256" key="5">
    <source>
        <dbReference type="ARBA" id="ARBA00022670"/>
    </source>
</evidence>
<dbReference type="InterPro" id="IPR043504">
    <property type="entry name" value="Peptidase_S1_PA_chymotrypsin"/>
</dbReference>
<dbReference type="InterPro" id="IPR009003">
    <property type="entry name" value="Peptidase_S1_PA"/>
</dbReference>
<evidence type="ECO:0000256" key="2">
    <source>
        <dbReference type="ARBA" id="ARBA00004555"/>
    </source>
</evidence>
<evidence type="ECO:0000256" key="10">
    <source>
        <dbReference type="ARBA" id="ARBA00023034"/>
    </source>
</evidence>
<dbReference type="InterPro" id="IPR018114">
    <property type="entry name" value="TRYPSIN_HIS"/>
</dbReference>
<organism evidence="23 24">
    <name type="scientific">Ranitomeya imitator</name>
    <name type="common">mimic poison frog</name>
    <dbReference type="NCBI Taxonomy" id="111125"/>
    <lineage>
        <taxon>Eukaryota</taxon>
        <taxon>Metazoa</taxon>
        <taxon>Chordata</taxon>
        <taxon>Craniata</taxon>
        <taxon>Vertebrata</taxon>
        <taxon>Euteleostomi</taxon>
        <taxon>Amphibia</taxon>
        <taxon>Batrachia</taxon>
        <taxon>Anura</taxon>
        <taxon>Neobatrachia</taxon>
        <taxon>Hyloidea</taxon>
        <taxon>Dendrobatidae</taxon>
        <taxon>Dendrobatinae</taxon>
        <taxon>Ranitomeya</taxon>
    </lineage>
</organism>
<reference evidence="23" key="1">
    <citation type="submission" date="2023-07" db="EMBL/GenBank/DDBJ databases">
        <authorList>
            <person name="Stuckert A."/>
        </authorList>
    </citation>
    <scope>NUCLEOTIDE SEQUENCE</scope>
</reference>
<keyword evidence="5 21" id="KW-0645">Protease</keyword>
<keyword evidence="12" id="KW-1015">Disulfide bond</keyword>
<evidence type="ECO:0000256" key="20">
    <source>
        <dbReference type="ARBA" id="ARBA00042906"/>
    </source>
</evidence>
<dbReference type="PROSITE" id="PS00135">
    <property type="entry name" value="TRYPSIN_SER"/>
    <property type="match status" value="1"/>
</dbReference>
<keyword evidence="24" id="KW-1185">Reference proteome</keyword>
<evidence type="ECO:0000256" key="3">
    <source>
        <dbReference type="ARBA" id="ARBA00004613"/>
    </source>
</evidence>
<name>A0ABN9MMQ7_9NEOB</name>
<comment type="catalytic activity">
    <reaction evidence="14">
        <text>Degradation of blood coagulation factors Va and VIIIa.</text>
        <dbReference type="EC" id="3.4.21.69"/>
    </reaction>
</comment>
<accession>A0ABN9MMQ7</accession>
<evidence type="ECO:0000256" key="12">
    <source>
        <dbReference type="ARBA" id="ARBA00023157"/>
    </source>
</evidence>
<evidence type="ECO:0000256" key="17">
    <source>
        <dbReference type="ARBA" id="ARBA00040219"/>
    </source>
</evidence>
<dbReference type="EC" id="3.4.21.69" evidence="16"/>
<dbReference type="InterPro" id="IPR050442">
    <property type="entry name" value="Peptidase_S1_coag_factors"/>
</dbReference>
<dbReference type="Proteomes" id="UP001176940">
    <property type="component" value="Unassembled WGS sequence"/>
</dbReference>
<evidence type="ECO:0000256" key="19">
    <source>
        <dbReference type="ARBA" id="ARBA00042403"/>
    </source>
</evidence>
<evidence type="ECO:0000256" key="4">
    <source>
        <dbReference type="ARBA" id="ARBA00022525"/>
    </source>
</evidence>
<evidence type="ECO:0000256" key="9">
    <source>
        <dbReference type="ARBA" id="ARBA00022825"/>
    </source>
</evidence>
<gene>
    <name evidence="23" type="ORF">RIMI_LOCUS22429801</name>
</gene>
<dbReference type="CDD" id="cd00190">
    <property type="entry name" value="Tryp_SPc"/>
    <property type="match status" value="1"/>
</dbReference>
<keyword evidence="13" id="KW-0325">Glycoprotein</keyword>
<evidence type="ECO:0000256" key="15">
    <source>
        <dbReference type="ARBA" id="ARBA00037553"/>
    </source>
</evidence>
<evidence type="ECO:0000256" key="14">
    <source>
        <dbReference type="ARBA" id="ARBA00036045"/>
    </source>
</evidence>
<keyword evidence="10" id="KW-0333">Golgi apparatus</keyword>
<evidence type="ECO:0000256" key="8">
    <source>
        <dbReference type="ARBA" id="ARBA00022824"/>
    </source>
</evidence>
<evidence type="ECO:0000256" key="6">
    <source>
        <dbReference type="ARBA" id="ARBA00022696"/>
    </source>
</evidence>
<evidence type="ECO:0000256" key="1">
    <source>
        <dbReference type="ARBA" id="ARBA00004240"/>
    </source>
</evidence>
<comment type="subcellular location">
    <subcellularLocation>
        <location evidence="1">Endoplasmic reticulum</location>
    </subcellularLocation>
    <subcellularLocation>
        <location evidence="2">Golgi apparatus</location>
    </subcellularLocation>
    <subcellularLocation>
        <location evidence="3">Secreted</location>
    </subcellularLocation>
</comment>
<keyword evidence="8" id="KW-0256">Endoplasmic reticulum</keyword>
<dbReference type="EMBL" id="CAUEEQ010078535">
    <property type="protein sequence ID" value="CAJ0967697.1"/>
    <property type="molecule type" value="Genomic_DNA"/>
</dbReference>
<evidence type="ECO:0000256" key="13">
    <source>
        <dbReference type="ARBA" id="ARBA00023180"/>
    </source>
</evidence>
<evidence type="ECO:0000256" key="18">
    <source>
        <dbReference type="ARBA" id="ARBA00041306"/>
    </source>
</evidence>
<feature type="domain" description="Peptidase S1" evidence="22">
    <location>
        <begin position="31"/>
        <end position="263"/>
    </location>
</feature>
<dbReference type="Gene3D" id="2.40.10.10">
    <property type="entry name" value="Trypsin-like serine proteases"/>
    <property type="match status" value="2"/>
</dbReference>
<sequence length="282" mass="31876">MRFAMRLRLHTKRCGLNDKCEPNLTAELSPMVSSSSRGDRFYMDALLLYEKKFHCGGVLIHPSWVLTAAHCFKQPGKYFIRLGEYDRRTLEDTEQQMFVTKIITHPNFKAETGDNDIALLRLSQPAVYSKYVLPICLPSYGLANKILTLEGTETIVTGWGNQEELHRNRSNILSYIQIPIVPNENCSTVMQNHVTGNMLCAGIMGDNQDACSGDSGGPMVTYFGDTWFLVGLVSWGEGCGRLHNFGIYTKVNNYLPWIQQQLAKYEADEKKMKSRSTKSPKT</sequence>
<keyword evidence="11" id="KW-0094">Blood coagulation</keyword>
<protein>
    <recommendedName>
        <fullName evidence="17">Vitamin K-dependent protein C</fullName>
        <ecNumber evidence="16">3.4.21.69</ecNumber>
    </recommendedName>
    <alternativeName>
        <fullName evidence="20">Anticoagulant protein C</fullName>
    </alternativeName>
    <alternativeName>
        <fullName evidence="18">Autoprothrombin IIA</fullName>
    </alternativeName>
    <alternativeName>
        <fullName evidence="19">Blood coagulation factor XIV</fullName>
    </alternativeName>
</protein>
<keyword evidence="4" id="KW-0964">Secreted</keyword>
<evidence type="ECO:0000313" key="23">
    <source>
        <dbReference type="EMBL" id="CAJ0967697.1"/>
    </source>
</evidence>
<dbReference type="Pfam" id="PF00089">
    <property type="entry name" value="Trypsin"/>
    <property type="match status" value="1"/>
</dbReference>
<comment type="function">
    <text evidence="15">Protein C is a vitamin K-dependent serine protease that regulates blood coagulation by inactivating factors Va and VIIIa in the presence of calcium ions and phospholipids. Exerts a protective effect on the endothelial cell barrier function.</text>
</comment>
<evidence type="ECO:0000259" key="22">
    <source>
        <dbReference type="PROSITE" id="PS50240"/>
    </source>
</evidence>
<dbReference type="InterPro" id="IPR001314">
    <property type="entry name" value="Peptidase_S1A"/>
</dbReference>
<dbReference type="InterPro" id="IPR001254">
    <property type="entry name" value="Trypsin_dom"/>
</dbReference>
<evidence type="ECO:0000256" key="21">
    <source>
        <dbReference type="RuleBase" id="RU363034"/>
    </source>
</evidence>
<dbReference type="PANTHER" id="PTHR24278:SF0">
    <property type="entry name" value="VITAMIN K-DEPENDENT PROTEIN C"/>
    <property type="match status" value="1"/>
</dbReference>
<dbReference type="InterPro" id="IPR033116">
    <property type="entry name" value="TRYPSIN_SER"/>
</dbReference>
<dbReference type="PRINTS" id="PR00722">
    <property type="entry name" value="CHYMOTRYPSIN"/>
</dbReference>
<keyword evidence="6" id="KW-0356">Hemostasis</keyword>
<dbReference type="PROSITE" id="PS00134">
    <property type="entry name" value="TRYPSIN_HIS"/>
    <property type="match status" value="1"/>
</dbReference>
<dbReference type="SMART" id="SM00020">
    <property type="entry name" value="Tryp_SPc"/>
    <property type="match status" value="1"/>
</dbReference>
<comment type="caution">
    <text evidence="23">The sequence shown here is derived from an EMBL/GenBank/DDBJ whole genome shotgun (WGS) entry which is preliminary data.</text>
</comment>
<evidence type="ECO:0000313" key="24">
    <source>
        <dbReference type="Proteomes" id="UP001176940"/>
    </source>
</evidence>
<keyword evidence="9 21" id="KW-0720">Serine protease</keyword>